<evidence type="ECO:0000313" key="4">
    <source>
        <dbReference type="Proteomes" id="UP000179129"/>
    </source>
</evidence>
<dbReference type="EMBL" id="MFIX01000200">
    <property type="protein sequence ID" value="OGG01979.1"/>
    <property type="molecule type" value="Genomic_DNA"/>
</dbReference>
<keyword evidence="1" id="KW-0732">Signal</keyword>
<dbReference type="PANTHER" id="PTHR43405">
    <property type="entry name" value="GLYCOSYL HYDROLASE DIGH"/>
    <property type="match status" value="1"/>
</dbReference>
<dbReference type="InterPro" id="IPR003790">
    <property type="entry name" value="GHL10"/>
</dbReference>
<feature type="domain" description="Glycosyl hydrolase-like 10" evidence="2">
    <location>
        <begin position="38"/>
        <end position="350"/>
    </location>
</feature>
<dbReference type="InterPro" id="IPR052177">
    <property type="entry name" value="Divisome_Glycosyl_Hydrolase"/>
</dbReference>
<gene>
    <name evidence="3" type="ORF">A3F83_08740</name>
</gene>
<proteinExistence type="predicted"/>
<dbReference type="Gene3D" id="3.20.20.80">
    <property type="entry name" value="Glycosidases"/>
    <property type="match status" value="1"/>
</dbReference>
<accession>A0A1F5YP66</accession>
<organism evidence="3 4">
    <name type="scientific">Candidatus Glassbacteria bacterium RIFCSPLOWO2_12_FULL_58_11</name>
    <dbReference type="NCBI Taxonomy" id="1817867"/>
    <lineage>
        <taxon>Bacteria</taxon>
        <taxon>Candidatus Glassiibacteriota</taxon>
    </lineage>
</organism>
<dbReference type="AlphaFoldDB" id="A0A1F5YP66"/>
<name>A0A1F5YP66_9BACT</name>
<comment type="caution">
    <text evidence="3">The sequence shown here is derived from an EMBL/GenBank/DDBJ whole genome shotgun (WGS) entry which is preliminary data.</text>
</comment>
<dbReference type="InterPro" id="IPR017853">
    <property type="entry name" value="GH"/>
</dbReference>
<evidence type="ECO:0000256" key="1">
    <source>
        <dbReference type="ARBA" id="ARBA00022729"/>
    </source>
</evidence>
<dbReference type="Pfam" id="PF02638">
    <property type="entry name" value="GHL10"/>
    <property type="match status" value="1"/>
</dbReference>
<dbReference type="Proteomes" id="UP000179129">
    <property type="component" value="Unassembled WGS sequence"/>
</dbReference>
<sequence length="394" mass="44090">MSYSGWLDRHWKILTVLLALVLRGPAVAEAHAALRQARGLWVVRTSLLSSHSIDRMVASAAQAGFDNLFVQVCGRADSYFPSKVYPPAENCRDLLATGFDPLAYTLERAHSRGIKVHAWVNTFLVWTSSSPPLDPSHLLNSHPEWMMVDRSGGSLARYSRSLFNKLMITGVFMSPASRGGCDRLEEFITDMVGRYPVDGVHLDYIRYPMEAVDYSPAACEGFKRLYGVDPRGLASGADNAQGESARRDLKKKWTAYRAGLITEFLQRLSGRLNVLRPGLVRSAAVKPNLEEAYQTYGQDWPEWVGRGYLDLVLPMAYSTHADQVHEQIAKACRAVGQEKVWAGLRAYDVPVSGIIERIRRIAPLKPGGYCFFSYDGVRDNQRFFEEVRRALSGP</sequence>
<dbReference type="SUPFAM" id="SSF51445">
    <property type="entry name" value="(Trans)glycosidases"/>
    <property type="match status" value="1"/>
</dbReference>
<dbReference type="STRING" id="1817867.A3F83_08740"/>
<evidence type="ECO:0000313" key="3">
    <source>
        <dbReference type="EMBL" id="OGG01979.1"/>
    </source>
</evidence>
<dbReference type="PANTHER" id="PTHR43405:SF1">
    <property type="entry name" value="GLYCOSYL HYDROLASE DIGH"/>
    <property type="match status" value="1"/>
</dbReference>
<reference evidence="3 4" key="1">
    <citation type="journal article" date="2016" name="Nat. Commun.">
        <title>Thousands of microbial genomes shed light on interconnected biogeochemical processes in an aquifer system.</title>
        <authorList>
            <person name="Anantharaman K."/>
            <person name="Brown C.T."/>
            <person name="Hug L.A."/>
            <person name="Sharon I."/>
            <person name="Castelle C.J."/>
            <person name="Probst A.J."/>
            <person name="Thomas B.C."/>
            <person name="Singh A."/>
            <person name="Wilkins M.J."/>
            <person name="Karaoz U."/>
            <person name="Brodie E.L."/>
            <person name="Williams K.H."/>
            <person name="Hubbard S.S."/>
            <person name="Banfield J.F."/>
        </authorList>
    </citation>
    <scope>NUCLEOTIDE SEQUENCE [LARGE SCALE GENOMIC DNA]</scope>
</reference>
<evidence type="ECO:0000259" key="2">
    <source>
        <dbReference type="Pfam" id="PF02638"/>
    </source>
</evidence>
<protein>
    <recommendedName>
        <fullName evidence="2">Glycosyl hydrolase-like 10 domain-containing protein</fullName>
    </recommendedName>
</protein>